<feature type="region of interest" description="Disordered" evidence="1">
    <location>
        <begin position="1"/>
        <end position="83"/>
    </location>
</feature>
<accession>B4G3X4</accession>
<protein>
    <submittedName>
        <fullName evidence="2">GL23038</fullName>
    </submittedName>
</protein>
<keyword evidence="3" id="KW-1185">Reference proteome</keyword>
<dbReference type="PhylomeDB" id="B4G3X4"/>
<evidence type="ECO:0000313" key="3">
    <source>
        <dbReference type="Proteomes" id="UP000008744"/>
    </source>
</evidence>
<dbReference type="Proteomes" id="UP000008744">
    <property type="component" value="Unassembled WGS sequence"/>
</dbReference>
<dbReference type="HOGENOM" id="CLU_2443242_0_0_1"/>
<evidence type="ECO:0000256" key="1">
    <source>
        <dbReference type="SAM" id="MobiDB-lite"/>
    </source>
</evidence>
<evidence type="ECO:0000313" key="2">
    <source>
        <dbReference type="EMBL" id="EDW25079.1"/>
    </source>
</evidence>
<gene>
    <name evidence="2" type="primary">Dper\GL23038</name>
    <name evidence="2" type="ORF">Dper_GL23038</name>
</gene>
<organism evidence="3">
    <name type="scientific">Drosophila persimilis</name>
    <name type="common">Fruit fly</name>
    <dbReference type="NCBI Taxonomy" id="7234"/>
    <lineage>
        <taxon>Eukaryota</taxon>
        <taxon>Metazoa</taxon>
        <taxon>Ecdysozoa</taxon>
        <taxon>Arthropoda</taxon>
        <taxon>Hexapoda</taxon>
        <taxon>Insecta</taxon>
        <taxon>Pterygota</taxon>
        <taxon>Neoptera</taxon>
        <taxon>Endopterygota</taxon>
        <taxon>Diptera</taxon>
        <taxon>Brachycera</taxon>
        <taxon>Muscomorpha</taxon>
        <taxon>Ephydroidea</taxon>
        <taxon>Drosophilidae</taxon>
        <taxon>Drosophila</taxon>
        <taxon>Sophophora</taxon>
    </lineage>
</organism>
<reference evidence="2 3" key="1">
    <citation type="journal article" date="2007" name="Nature">
        <title>Evolution of genes and genomes on the Drosophila phylogeny.</title>
        <authorList>
            <consortium name="Drosophila 12 Genomes Consortium"/>
            <person name="Clark A.G."/>
            <person name="Eisen M.B."/>
            <person name="Smith D.R."/>
            <person name="Bergman C.M."/>
            <person name="Oliver B."/>
            <person name="Markow T.A."/>
            <person name="Kaufman T.C."/>
            <person name="Kellis M."/>
            <person name="Gelbart W."/>
            <person name="Iyer V.N."/>
            <person name="Pollard D.A."/>
            <person name="Sackton T.B."/>
            <person name="Larracuente A.M."/>
            <person name="Singh N.D."/>
            <person name="Abad J.P."/>
            <person name="Abt D.N."/>
            <person name="Adryan B."/>
            <person name="Aguade M."/>
            <person name="Akashi H."/>
            <person name="Anderson W.W."/>
            <person name="Aquadro C.F."/>
            <person name="Ardell D.H."/>
            <person name="Arguello R."/>
            <person name="Artieri C.G."/>
            <person name="Barbash D.A."/>
            <person name="Barker D."/>
            <person name="Barsanti P."/>
            <person name="Batterham P."/>
            <person name="Batzoglou S."/>
            <person name="Begun D."/>
            <person name="Bhutkar A."/>
            <person name="Blanco E."/>
            <person name="Bosak S.A."/>
            <person name="Bradley R.K."/>
            <person name="Brand A.D."/>
            <person name="Brent M.R."/>
            <person name="Brooks A.N."/>
            <person name="Brown R.H."/>
            <person name="Butlin R.K."/>
            <person name="Caggese C."/>
            <person name="Calvi B.R."/>
            <person name="Bernardo de Carvalho A."/>
            <person name="Caspi A."/>
            <person name="Castrezana S."/>
            <person name="Celniker S.E."/>
            <person name="Chang J.L."/>
            <person name="Chapple C."/>
            <person name="Chatterji S."/>
            <person name="Chinwalla A."/>
            <person name="Civetta A."/>
            <person name="Clifton S.W."/>
            <person name="Comeron J.M."/>
            <person name="Costello J.C."/>
            <person name="Coyne J.A."/>
            <person name="Daub J."/>
            <person name="David R.G."/>
            <person name="Delcher A.L."/>
            <person name="Delehaunty K."/>
            <person name="Do C.B."/>
            <person name="Ebling H."/>
            <person name="Edwards K."/>
            <person name="Eickbush T."/>
            <person name="Evans J.D."/>
            <person name="Filipski A."/>
            <person name="Findeiss S."/>
            <person name="Freyhult E."/>
            <person name="Fulton L."/>
            <person name="Fulton R."/>
            <person name="Garcia A.C."/>
            <person name="Gardiner A."/>
            <person name="Garfield D.A."/>
            <person name="Garvin B.E."/>
            <person name="Gibson G."/>
            <person name="Gilbert D."/>
            <person name="Gnerre S."/>
            <person name="Godfrey J."/>
            <person name="Good R."/>
            <person name="Gotea V."/>
            <person name="Gravely B."/>
            <person name="Greenberg A.J."/>
            <person name="Griffiths-Jones S."/>
            <person name="Gross S."/>
            <person name="Guigo R."/>
            <person name="Gustafson E.A."/>
            <person name="Haerty W."/>
            <person name="Hahn M.W."/>
            <person name="Halligan D.L."/>
            <person name="Halpern A.L."/>
            <person name="Halter G.M."/>
            <person name="Han M.V."/>
            <person name="Heger A."/>
            <person name="Hillier L."/>
            <person name="Hinrichs A.S."/>
            <person name="Holmes I."/>
            <person name="Hoskins R.A."/>
            <person name="Hubisz M.J."/>
            <person name="Hultmark D."/>
            <person name="Huntley M.A."/>
            <person name="Jaffe D.B."/>
            <person name="Jagadeeshan S."/>
            <person name="Jeck W.R."/>
            <person name="Johnson J."/>
            <person name="Jones C.D."/>
            <person name="Jordan W.C."/>
            <person name="Karpen G.H."/>
            <person name="Kataoka E."/>
            <person name="Keightley P.D."/>
            <person name="Kheradpour P."/>
            <person name="Kirkness E.F."/>
            <person name="Koerich L.B."/>
            <person name="Kristiansen K."/>
            <person name="Kudrna D."/>
            <person name="Kulathinal R.J."/>
            <person name="Kumar S."/>
            <person name="Kwok R."/>
            <person name="Lander E."/>
            <person name="Langley C.H."/>
            <person name="Lapoint R."/>
            <person name="Lazzaro B.P."/>
            <person name="Lee S.J."/>
            <person name="Levesque L."/>
            <person name="Li R."/>
            <person name="Lin C.F."/>
            <person name="Lin M.F."/>
            <person name="Lindblad-Toh K."/>
            <person name="Llopart A."/>
            <person name="Long M."/>
            <person name="Low L."/>
            <person name="Lozovsky E."/>
            <person name="Lu J."/>
            <person name="Luo M."/>
            <person name="Machado C.A."/>
            <person name="Makalowski W."/>
            <person name="Marzo M."/>
            <person name="Matsuda M."/>
            <person name="Matzkin L."/>
            <person name="McAllister B."/>
            <person name="McBride C.S."/>
            <person name="McKernan B."/>
            <person name="McKernan K."/>
            <person name="Mendez-Lago M."/>
            <person name="Minx P."/>
            <person name="Mollenhauer M.U."/>
            <person name="Montooth K."/>
            <person name="Mount S.M."/>
            <person name="Mu X."/>
            <person name="Myers E."/>
            <person name="Negre B."/>
            <person name="Newfeld S."/>
            <person name="Nielsen R."/>
            <person name="Noor M.A."/>
            <person name="O'Grady P."/>
            <person name="Pachter L."/>
            <person name="Papaceit M."/>
            <person name="Parisi M.J."/>
            <person name="Parisi M."/>
            <person name="Parts L."/>
            <person name="Pedersen J.S."/>
            <person name="Pesole G."/>
            <person name="Phillippy A.M."/>
            <person name="Ponting C.P."/>
            <person name="Pop M."/>
            <person name="Porcelli D."/>
            <person name="Powell J.R."/>
            <person name="Prohaska S."/>
            <person name="Pruitt K."/>
            <person name="Puig M."/>
            <person name="Quesneville H."/>
            <person name="Ram K.R."/>
            <person name="Rand D."/>
            <person name="Rasmussen M.D."/>
            <person name="Reed L.K."/>
            <person name="Reenan R."/>
            <person name="Reily A."/>
            <person name="Remington K.A."/>
            <person name="Rieger T.T."/>
            <person name="Ritchie M.G."/>
            <person name="Robin C."/>
            <person name="Rogers Y.H."/>
            <person name="Rohde C."/>
            <person name="Rozas J."/>
            <person name="Rubenfield M.J."/>
            <person name="Ruiz A."/>
            <person name="Russo S."/>
            <person name="Salzberg S.L."/>
            <person name="Sanchez-Gracia A."/>
            <person name="Saranga D.J."/>
            <person name="Sato H."/>
            <person name="Schaeffer S.W."/>
            <person name="Schatz M.C."/>
            <person name="Schlenke T."/>
            <person name="Schwartz R."/>
            <person name="Segarra C."/>
            <person name="Singh R.S."/>
            <person name="Sirot L."/>
            <person name="Sirota M."/>
            <person name="Sisneros N.B."/>
            <person name="Smith C.D."/>
            <person name="Smith T.F."/>
            <person name="Spieth J."/>
            <person name="Stage D.E."/>
            <person name="Stark A."/>
            <person name="Stephan W."/>
            <person name="Strausberg R.L."/>
            <person name="Strempel S."/>
            <person name="Sturgill D."/>
            <person name="Sutton G."/>
            <person name="Sutton G.G."/>
            <person name="Tao W."/>
            <person name="Teichmann S."/>
            <person name="Tobari Y.N."/>
            <person name="Tomimura Y."/>
            <person name="Tsolas J.M."/>
            <person name="Valente V.L."/>
            <person name="Venter E."/>
            <person name="Venter J.C."/>
            <person name="Vicario S."/>
            <person name="Vieira F.G."/>
            <person name="Vilella A.J."/>
            <person name="Villasante A."/>
            <person name="Walenz B."/>
            <person name="Wang J."/>
            <person name="Wasserman M."/>
            <person name="Watts T."/>
            <person name="Wilson D."/>
            <person name="Wilson R.K."/>
            <person name="Wing R.A."/>
            <person name="Wolfner M.F."/>
            <person name="Wong A."/>
            <person name="Wong G.K."/>
            <person name="Wu C.I."/>
            <person name="Wu G."/>
            <person name="Yamamoto D."/>
            <person name="Yang H.P."/>
            <person name="Yang S.P."/>
            <person name="Yorke J.A."/>
            <person name="Yoshida K."/>
            <person name="Zdobnov E."/>
            <person name="Zhang P."/>
            <person name="Zhang Y."/>
            <person name="Zimin A.V."/>
            <person name="Baldwin J."/>
            <person name="Abdouelleil A."/>
            <person name="Abdulkadir J."/>
            <person name="Abebe A."/>
            <person name="Abera B."/>
            <person name="Abreu J."/>
            <person name="Acer S.C."/>
            <person name="Aftuck L."/>
            <person name="Alexander A."/>
            <person name="An P."/>
            <person name="Anderson E."/>
            <person name="Anderson S."/>
            <person name="Arachi H."/>
            <person name="Azer M."/>
            <person name="Bachantsang P."/>
            <person name="Barry A."/>
            <person name="Bayul T."/>
            <person name="Berlin A."/>
            <person name="Bessette D."/>
            <person name="Bloom T."/>
            <person name="Blye J."/>
            <person name="Boguslavskiy L."/>
            <person name="Bonnet C."/>
            <person name="Boukhgalter B."/>
            <person name="Bourzgui I."/>
            <person name="Brown A."/>
            <person name="Cahill P."/>
            <person name="Channer S."/>
            <person name="Cheshatsang Y."/>
            <person name="Chuda L."/>
            <person name="Citroen M."/>
            <person name="Collymore A."/>
            <person name="Cooke P."/>
            <person name="Costello M."/>
            <person name="D'Aco K."/>
            <person name="Daza R."/>
            <person name="De Haan G."/>
            <person name="DeGray S."/>
            <person name="DeMaso C."/>
            <person name="Dhargay N."/>
            <person name="Dooley K."/>
            <person name="Dooley E."/>
            <person name="Doricent M."/>
            <person name="Dorje P."/>
            <person name="Dorjee K."/>
            <person name="Dupes A."/>
            <person name="Elong R."/>
            <person name="Falk J."/>
            <person name="Farina A."/>
            <person name="Faro S."/>
            <person name="Ferguson D."/>
            <person name="Fisher S."/>
            <person name="Foley C.D."/>
            <person name="Franke A."/>
            <person name="Friedrich D."/>
            <person name="Gadbois L."/>
            <person name="Gearin G."/>
            <person name="Gearin C.R."/>
            <person name="Giannoukos G."/>
            <person name="Goode T."/>
            <person name="Graham J."/>
            <person name="Grandbois E."/>
            <person name="Grewal S."/>
            <person name="Gyaltsen K."/>
            <person name="Hafez N."/>
            <person name="Hagos B."/>
            <person name="Hall J."/>
            <person name="Henson C."/>
            <person name="Hollinger A."/>
            <person name="Honan T."/>
            <person name="Huard M.D."/>
            <person name="Hughes L."/>
            <person name="Hurhula B."/>
            <person name="Husby M.E."/>
            <person name="Kamat A."/>
            <person name="Kanga B."/>
            <person name="Kashin S."/>
            <person name="Khazanovich D."/>
            <person name="Kisner P."/>
            <person name="Lance K."/>
            <person name="Lara M."/>
            <person name="Lee W."/>
            <person name="Lennon N."/>
            <person name="Letendre F."/>
            <person name="LeVine R."/>
            <person name="Lipovsky A."/>
            <person name="Liu X."/>
            <person name="Liu J."/>
            <person name="Liu S."/>
            <person name="Lokyitsang T."/>
            <person name="Lokyitsang Y."/>
            <person name="Lubonja R."/>
            <person name="Lui A."/>
            <person name="MacDonald P."/>
            <person name="Magnisalis V."/>
            <person name="Maru K."/>
            <person name="Matthews C."/>
            <person name="McCusker W."/>
            <person name="McDonough S."/>
            <person name="Mehta T."/>
            <person name="Meldrim J."/>
            <person name="Meneus L."/>
            <person name="Mihai O."/>
            <person name="Mihalev A."/>
            <person name="Mihova T."/>
            <person name="Mittelman R."/>
            <person name="Mlenga V."/>
            <person name="Montmayeur A."/>
            <person name="Mulrain L."/>
            <person name="Navidi A."/>
            <person name="Naylor J."/>
            <person name="Negash T."/>
            <person name="Nguyen T."/>
            <person name="Nguyen N."/>
            <person name="Nicol R."/>
            <person name="Norbu C."/>
            <person name="Norbu N."/>
            <person name="Novod N."/>
            <person name="O'Neill B."/>
            <person name="Osman S."/>
            <person name="Markiewicz E."/>
            <person name="Oyono O.L."/>
            <person name="Patti C."/>
            <person name="Phunkhang P."/>
            <person name="Pierre F."/>
            <person name="Priest M."/>
            <person name="Raghuraman S."/>
            <person name="Rege F."/>
            <person name="Reyes R."/>
            <person name="Rise C."/>
            <person name="Rogov P."/>
            <person name="Ross K."/>
            <person name="Ryan E."/>
            <person name="Settipalli S."/>
            <person name="Shea T."/>
            <person name="Sherpa N."/>
            <person name="Shi L."/>
            <person name="Shih D."/>
            <person name="Sparrow T."/>
            <person name="Spaulding J."/>
            <person name="Stalker J."/>
            <person name="Stange-Thomann N."/>
            <person name="Stavropoulos S."/>
            <person name="Stone C."/>
            <person name="Strader C."/>
            <person name="Tesfaye S."/>
            <person name="Thomson T."/>
            <person name="Thoulutsang Y."/>
            <person name="Thoulutsang D."/>
            <person name="Topham K."/>
            <person name="Topping I."/>
            <person name="Tsamla T."/>
            <person name="Vassiliev H."/>
            <person name="Vo A."/>
            <person name="Wangchuk T."/>
            <person name="Wangdi T."/>
            <person name="Weiand M."/>
            <person name="Wilkinson J."/>
            <person name="Wilson A."/>
            <person name="Yadav S."/>
            <person name="Young G."/>
            <person name="Yu Q."/>
            <person name="Zembek L."/>
            <person name="Zhong D."/>
            <person name="Zimmer A."/>
            <person name="Zwirko Z."/>
            <person name="Jaffe D.B."/>
            <person name="Alvarez P."/>
            <person name="Brockman W."/>
            <person name="Butler J."/>
            <person name="Chin C."/>
            <person name="Gnerre S."/>
            <person name="Grabherr M."/>
            <person name="Kleber M."/>
            <person name="Mauceli E."/>
            <person name="MacCallum I."/>
        </authorList>
    </citation>
    <scope>NUCLEOTIDE SEQUENCE [LARGE SCALE GENOMIC DNA]</scope>
    <source>
        <strain evidence="3">MSH-3 / Tucson 14011-0111.49</strain>
    </source>
</reference>
<dbReference type="EMBL" id="CH479179">
    <property type="protein sequence ID" value="EDW25079.1"/>
    <property type="molecule type" value="Genomic_DNA"/>
</dbReference>
<feature type="compositionally biased region" description="Basic and acidic residues" evidence="1">
    <location>
        <begin position="49"/>
        <end position="61"/>
    </location>
</feature>
<feature type="compositionally biased region" description="Basic and acidic residues" evidence="1">
    <location>
        <begin position="20"/>
        <end position="35"/>
    </location>
</feature>
<dbReference type="AlphaFoldDB" id="B4G3X4"/>
<proteinExistence type="predicted"/>
<name>B4G3X4_DROPE</name>
<sequence>MSKRDYKVATTDGIELEPLGGEKSDKEKDKDKEKQTNGVTFDVHPNRRPAPDGKEATDGRTEGQTNQETGRQPGWRGVGGWSVSSCSLSCQQFLEF</sequence>
<dbReference type="OMA" id="TFDVHPI"/>